<dbReference type="InterPro" id="IPR010071">
    <property type="entry name" value="AA_adenyl_dom"/>
</dbReference>
<name>A0ABV8LLG6_9ACTN</name>
<dbReference type="InterPro" id="IPR042099">
    <property type="entry name" value="ANL_N_sf"/>
</dbReference>
<sequence>MSAFLRSLAASADHRPDQVALIGPDATLTYAELHRDSTAAAAGLVAAGVRPGDFVALHAEKTAASIVGLIGVMRAGAAYVPLDPTAPPAHRVGLLDDCAAPAILCTAARADALRAGVPVSVLAVEDLVARGRGETAPEMPDDPECIAYMIYTSGSTGRPKGVRIPHRALDAFVAGVVPSLGFTADSRCLNTLPLHFDGSIVDLIVPLAVGARLTLGPAVMVPSLVVDIIESQEITHLTAIGSTLTLLAQRGELAARDLSALRMVLTGAEIVHPGSVQTWLAAAPNLTVFNGYGPTETTVIVTAQRITDREPGRTRAYAIGPELPGCHICFLDADGVSTPDGPGELIIAGDQLMAGYHERPDEERRAFVEAHGELHYRSGDIGSRSADGAIHYDGRRDDEVKIRGNRINLNEVKRGLESHPGVGQAFVEAVPDGVGGLQLACAVTVLDGLGADLVRRLEAHCAQVLPRYMAPRSYHVLETLPKLPSGKPDRGRIRALLSPEP</sequence>
<dbReference type="PANTHER" id="PTHR45527:SF1">
    <property type="entry name" value="FATTY ACID SYNTHASE"/>
    <property type="match status" value="1"/>
</dbReference>
<dbReference type="InterPro" id="IPR025110">
    <property type="entry name" value="AMP-bd_C"/>
</dbReference>
<dbReference type="Gene3D" id="3.40.50.12780">
    <property type="entry name" value="N-terminal domain of ligase-like"/>
    <property type="match status" value="1"/>
</dbReference>
<accession>A0ABV8LLG6</accession>
<dbReference type="Pfam" id="PF00501">
    <property type="entry name" value="AMP-binding"/>
    <property type="match status" value="1"/>
</dbReference>
<organism evidence="3 4">
    <name type="scientific">Hamadaea flava</name>
    <dbReference type="NCBI Taxonomy" id="1742688"/>
    <lineage>
        <taxon>Bacteria</taxon>
        <taxon>Bacillati</taxon>
        <taxon>Actinomycetota</taxon>
        <taxon>Actinomycetes</taxon>
        <taxon>Micromonosporales</taxon>
        <taxon>Micromonosporaceae</taxon>
        <taxon>Hamadaea</taxon>
    </lineage>
</organism>
<reference evidence="4" key="1">
    <citation type="journal article" date="2019" name="Int. J. Syst. Evol. Microbiol.">
        <title>The Global Catalogue of Microorganisms (GCM) 10K type strain sequencing project: providing services to taxonomists for standard genome sequencing and annotation.</title>
        <authorList>
            <consortium name="The Broad Institute Genomics Platform"/>
            <consortium name="The Broad Institute Genome Sequencing Center for Infectious Disease"/>
            <person name="Wu L."/>
            <person name="Ma J."/>
        </authorList>
    </citation>
    <scope>NUCLEOTIDE SEQUENCE [LARGE SCALE GENOMIC DNA]</scope>
    <source>
        <strain evidence="4">CGMCC 4.7289</strain>
    </source>
</reference>
<dbReference type="SUPFAM" id="SSF56801">
    <property type="entry name" value="Acetyl-CoA synthetase-like"/>
    <property type="match status" value="1"/>
</dbReference>
<gene>
    <name evidence="3" type="ORF">ACFOZ4_14480</name>
</gene>
<dbReference type="PROSITE" id="PS00455">
    <property type="entry name" value="AMP_BINDING"/>
    <property type="match status" value="1"/>
</dbReference>
<dbReference type="EMBL" id="JBHSAY010000008">
    <property type="protein sequence ID" value="MFC4131812.1"/>
    <property type="molecule type" value="Genomic_DNA"/>
</dbReference>
<dbReference type="Gene3D" id="3.30.300.30">
    <property type="match status" value="1"/>
</dbReference>
<feature type="domain" description="AMP-dependent synthetase/ligase" evidence="1">
    <location>
        <begin position="9"/>
        <end position="357"/>
    </location>
</feature>
<dbReference type="Proteomes" id="UP001595816">
    <property type="component" value="Unassembled WGS sequence"/>
</dbReference>
<dbReference type="PANTHER" id="PTHR45527">
    <property type="entry name" value="NONRIBOSOMAL PEPTIDE SYNTHETASE"/>
    <property type="match status" value="1"/>
</dbReference>
<dbReference type="InterPro" id="IPR045851">
    <property type="entry name" value="AMP-bd_C_sf"/>
</dbReference>
<protein>
    <submittedName>
        <fullName evidence="3">Amino acid adenylation domain-containing protein</fullName>
    </submittedName>
</protein>
<evidence type="ECO:0000259" key="2">
    <source>
        <dbReference type="Pfam" id="PF13193"/>
    </source>
</evidence>
<evidence type="ECO:0000313" key="4">
    <source>
        <dbReference type="Proteomes" id="UP001595816"/>
    </source>
</evidence>
<comment type="caution">
    <text evidence="3">The sequence shown here is derived from an EMBL/GenBank/DDBJ whole genome shotgun (WGS) entry which is preliminary data.</text>
</comment>
<feature type="domain" description="AMP-binding enzyme C-terminal" evidence="2">
    <location>
        <begin position="416"/>
        <end position="487"/>
    </location>
</feature>
<dbReference type="CDD" id="cd05930">
    <property type="entry name" value="A_NRPS"/>
    <property type="match status" value="1"/>
</dbReference>
<evidence type="ECO:0000259" key="1">
    <source>
        <dbReference type="Pfam" id="PF00501"/>
    </source>
</evidence>
<dbReference type="Pfam" id="PF13193">
    <property type="entry name" value="AMP-binding_C"/>
    <property type="match status" value="1"/>
</dbReference>
<keyword evidence="4" id="KW-1185">Reference proteome</keyword>
<evidence type="ECO:0000313" key="3">
    <source>
        <dbReference type="EMBL" id="MFC4131812.1"/>
    </source>
</evidence>
<dbReference type="InterPro" id="IPR020845">
    <property type="entry name" value="AMP-binding_CS"/>
</dbReference>
<dbReference type="InterPro" id="IPR000873">
    <property type="entry name" value="AMP-dep_synth/lig_dom"/>
</dbReference>
<dbReference type="NCBIfam" id="TIGR01733">
    <property type="entry name" value="AA-adenyl-dom"/>
    <property type="match status" value="1"/>
</dbReference>
<proteinExistence type="predicted"/>
<dbReference type="RefSeq" id="WP_253763367.1">
    <property type="nucleotide sequence ID" value="NZ_JAMZDZ010000001.1"/>
</dbReference>